<sequence>MPFDTRNNAFEYASPFEYSNEPNLIISNLGLFEEENHTKNLILLDKIFVESNETAPEKMPYAQSDWNSAQRSDYTSILYDMVYTNSLNTVSSRDIELLRAPGSDHEENIAMVLAEYSQRQYSQISNTVEQYLIDALFGLKVESQYTGQGNIDFLAGNAKTSYVMNVATSANVFEQLDEVNRIINVKLGSGLAKKRKGTVILAAGNAAKALKYHQSIKDYMVYTLSLNDSDNFATKIVSQNPAFSSWKLDSVNVIDVTGYTEITDYIGENGFAVVPMVDGGFKLHTGIGVRHSRLGREPGLVHQYMTDVDRMGWPAIHTESAFLPQVNIPDSIVFGSVSS</sequence>
<proteinExistence type="predicted"/>
<accession>A0A422ZRT3</accession>
<name>A0A422ZRT3_KLEPN</name>
<dbReference type="EMBL" id="NDBK01000064">
    <property type="protein sequence ID" value="OVF70882.1"/>
    <property type="molecule type" value="Genomic_DNA"/>
</dbReference>
<evidence type="ECO:0000313" key="2">
    <source>
        <dbReference type="Proteomes" id="UP000196447"/>
    </source>
</evidence>
<reference evidence="1 2" key="1">
    <citation type="submission" date="2017-03" db="EMBL/GenBank/DDBJ databases">
        <authorList>
            <person name="Fouts D."/>
            <person name="Stalin M.J."/>
            <person name="Chen L."/>
            <person name="Wright M."/>
            <person name="Sutton G."/>
            <person name="Nguyen K."/>
            <person name="Vanduin D."/>
            <person name="Rojas L."/>
            <person name="Hujer A."/>
            <person name="Hujer K."/>
            <person name="Bonomo R."/>
            <person name="Kreiswirth B."/>
            <person name="Adams M."/>
        </authorList>
    </citation>
    <scope>NUCLEOTIDE SEQUENCE [LARGE SCALE GENOMIC DNA]</scope>
    <source>
        <strain evidence="1 2">39383</strain>
    </source>
</reference>
<comment type="caution">
    <text evidence="1">The sequence shown here is derived from an EMBL/GenBank/DDBJ whole genome shotgun (WGS) entry which is preliminary data.</text>
</comment>
<dbReference type="Proteomes" id="UP000196447">
    <property type="component" value="Unassembled WGS sequence"/>
</dbReference>
<gene>
    <name evidence="1" type="ORF">B5L96_14410</name>
</gene>
<organism evidence="1 2">
    <name type="scientific">Klebsiella pneumoniae</name>
    <dbReference type="NCBI Taxonomy" id="573"/>
    <lineage>
        <taxon>Bacteria</taxon>
        <taxon>Pseudomonadati</taxon>
        <taxon>Pseudomonadota</taxon>
        <taxon>Gammaproteobacteria</taxon>
        <taxon>Enterobacterales</taxon>
        <taxon>Enterobacteriaceae</taxon>
        <taxon>Klebsiella/Raoultella group</taxon>
        <taxon>Klebsiella</taxon>
        <taxon>Klebsiella pneumoniae complex</taxon>
    </lineage>
</organism>
<evidence type="ECO:0000313" key="1">
    <source>
        <dbReference type="EMBL" id="OVF70882.1"/>
    </source>
</evidence>
<protein>
    <submittedName>
        <fullName evidence="1">Uncharacterized protein</fullName>
    </submittedName>
</protein>
<dbReference type="RefSeq" id="WP_064160602.1">
    <property type="nucleotide sequence ID" value="NZ_AP021929.1"/>
</dbReference>
<dbReference type="AlphaFoldDB" id="A0A422ZRT3"/>